<feature type="chain" id="PRO_5014333169" description="Phage coat protein" evidence="2">
    <location>
        <begin position="26"/>
        <end position="73"/>
    </location>
</feature>
<organism evidence="3 4">
    <name type="scientific">Chromobacterium sinusclupearum</name>
    <dbReference type="NCBI Taxonomy" id="2077146"/>
    <lineage>
        <taxon>Bacteria</taxon>
        <taxon>Pseudomonadati</taxon>
        <taxon>Pseudomonadota</taxon>
        <taxon>Betaproteobacteria</taxon>
        <taxon>Neisseriales</taxon>
        <taxon>Chromobacteriaceae</taxon>
        <taxon>Chromobacterium</taxon>
    </lineage>
</organism>
<evidence type="ECO:0000313" key="3">
    <source>
        <dbReference type="EMBL" id="POA98612.1"/>
    </source>
</evidence>
<evidence type="ECO:0000313" key="4">
    <source>
        <dbReference type="Proteomes" id="UP000236416"/>
    </source>
</evidence>
<dbReference type="Pfam" id="PF05356">
    <property type="entry name" value="Phage_Coat_B"/>
    <property type="match status" value="1"/>
</dbReference>
<gene>
    <name evidence="3" type="ORF">C2134_10945</name>
</gene>
<dbReference type="RefSeq" id="WP_103319976.1">
    <property type="nucleotide sequence ID" value="NZ_PPTF01000048.1"/>
</dbReference>
<dbReference type="InterPro" id="IPR008020">
    <property type="entry name" value="G8P"/>
</dbReference>
<keyword evidence="4" id="KW-1185">Reference proteome</keyword>
<proteinExistence type="predicted"/>
<dbReference type="AlphaFoldDB" id="A0A2K4MNK6"/>
<evidence type="ECO:0008006" key="5">
    <source>
        <dbReference type="Google" id="ProtNLM"/>
    </source>
</evidence>
<reference evidence="3 4" key="1">
    <citation type="submission" date="2018-01" db="EMBL/GenBank/DDBJ databases">
        <title>Genomic Sequence of Chromobacterium MWU13-2610 from wild cranberry bogs within the Cape Cod National Seashore.</title>
        <authorList>
            <person name="O'Hara-Hanley K."/>
            <person name="Soby S."/>
            <person name="Harrison A."/>
        </authorList>
    </citation>
    <scope>NUCLEOTIDE SEQUENCE [LARGE SCALE GENOMIC DNA]</scope>
    <source>
        <strain evidence="3 4">MWU13-2610</strain>
    </source>
</reference>
<evidence type="ECO:0000256" key="2">
    <source>
        <dbReference type="SAM" id="SignalP"/>
    </source>
</evidence>
<keyword evidence="1" id="KW-1133">Transmembrane helix</keyword>
<evidence type="ECO:0000256" key="1">
    <source>
        <dbReference type="SAM" id="Phobius"/>
    </source>
</evidence>
<feature type="signal peptide" evidence="2">
    <location>
        <begin position="1"/>
        <end position="25"/>
    </location>
</feature>
<dbReference type="EMBL" id="PPTF01000048">
    <property type="protein sequence ID" value="POA98612.1"/>
    <property type="molecule type" value="Genomic_DNA"/>
</dbReference>
<dbReference type="Proteomes" id="UP000236416">
    <property type="component" value="Unassembled WGS sequence"/>
</dbReference>
<keyword evidence="1" id="KW-0812">Transmembrane</keyword>
<name>A0A2K4MNK6_9NEIS</name>
<accession>A0A2K4MNK6</accession>
<keyword evidence="1" id="KW-0472">Membrane</keyword>
<keyword evidence="2" id="KW-0732">Signal</keyword>
<sequence>MKLMNISKKYLVGGAAVALSVPAFADAAPTGNIDVTSVTTVIAQGAAAIAAIGIAILAIYALAKSFKLVQKAF</sequence>
<protein>
    <recommendedName>
        <fullName evidence="5">Phage coat protein</fullName>
    </recommendedName>
</protein>
<feature type="transmembrane region" description="Helical" evidence="1">
    <location>
        <begin position="41"/>
        <end position="63"/>
    </location>
</feature>
<comment type="caution">
    <text evidence="3">The sequence shown here is derived from an EMBL/GenBank/DDBJ whole genome shotgun (WGS) entry which is preliminary data.</text>
</comment>